<evidence type="ECO:0000313" key="2">
    <source>
        <dbReference type="EMBL" id="KAK1752910.1"/>
    </source>
</evidence>
<dbReference type="AlphaFoldDB" id="A0AAJ0F988"/>
<name>A0AAJ0F988_9PEZI</name>
<gene>
    <name evidence="2" type="ORF">QBC47DRAFT_362767</name>
</gene>
<evidence type="ECO:0000256" key="1">
    <source>
        <dbReference type="SAM" id="MobiDB-lite"/>
    </source>
</evidence>
<accession>A0AAJ0F988</accession>
<proteinExistence type="predicted"/>
<organism evidence="2 3">
    <name type="scientific">Echria macrotheca</name>
    <dbReference type="NCBI Taxonomy" id="438768"/>
    <lineage>
        <taxon>Eukaryota</taxon>
        <taxon>Fungi</taxon>
        <taxon>Dikarya</taxon>
        <taxon>Ascomycota</taxon>
        <taxon>Pezizomycotina</taxon>
        <taxon>Sordariomycetes</taxon>
        <taxon>Sordariomycetidae</taxon>
        <taxon>Sordariales</taxon>
        <taxon>Schizotheciaceae</taxon>
        <taxon>Echria</taxon>
    </lineage>
</organism>
<comment type="caution">
    <text evidence="2">The sequence shown here is derived from an EMBL/GenBank/DDBJ whole genome shotgun (WGS) entry which is preliminary data.</text>
</comment>
<dbReference type="EMBL" id="MU839838">
    <property type="protein sequence ID" value="KAK1752910.1"/>
    <property type="molecule type" value="Genomic_DNA"/>
</dbReference>
<dbReference type="Proteomes" id="UP001239445">
    <property type="component" value="Unassembled WGS sequence"/>
</dbReference>
<protein>
    <submittedName>
        <fullName evidence="2">Uncharacterized protein</fullName>
    </submittedName>
</protein>
<feature type="region of interest" description="Disordered" evidence="1">
    <location>
        <begin position="323"/>
        <end position="344"/>
    </location>
</feature>
<reference evidence="2" key="1">
    <citation type="submission" date="2023-06" db="EMBL/GenBank/DDBJ databases">
        <title>Genome-scale phylogeny and comparative genomics of the fungal order Sordariales.</title>
        <authorList>
            <consortium name="Lawrence Berkeley National Laboratory"/>
            <person name="Hensen N."/>
            <person name="Bonometti L."/>
            <person name="Westerberg I."/>
            <person name="Brannstrom I.O."/>
            <person name="Guillou S."/>
            <person name="Cros-Aarteil S."/>
            <person name="Calhoun S."/>
            <person name="Haridas S."/>
            <person name="Kuo A."/>
            <person name="Mondo S."/>
            <person name="Pangilinan J."/>
            <person name="Riley R."/>
            <person name="Labutti K."/>
            <person name="Andreopoulos B."/>
            <person name="Lipzen A."/>
            <person name="Chen C."/>
            <person name="Yanf M."/>
            <person name="Daum C."/>
            <person name="Ng V."/>
            <person name="Clum A."/>
            <person name="Steindorff A."/>
            <person name="Ohm R."/>
            <person name="Martin F."/>
            <person name="Silar P."/>
            <person name="Natvig D."/>
            <person name="Lalanne C."/>
            <person name="Gautier V."/>
            <person name="Ament-Velasquez S.L."/>
            <person name="Kruys A."/>
            <person name="Hutchinson M.I."/>
            <person name="Powell A.J."/>
            <person name="Barry K."/>
            <person name="Miller A.N."/>
            <person name="Grigoriev I.V."/>
            <person name="Debuchy R."/>
            <person name="Gladieux P."/>
            <person name="Thoren M.H."/>
            <person name="Johannesson H."/>
        </authorList>
    </citation>
    <scope>NUCLEOTIDE SEQUENCE</scope>
    <source>
        <strain evidence="2">PSN4</strain>
    </source>
</reference>
<sequence>MAATMSRTPAIQLLTEEPIEPIAQLPDLSGWRLELVKELKKESSVFTLTFRLDGLIEELKANGCRTTAERMQQLVLPNPMGNEARLMWDSFHTIPREVLNSVVLNTVAYDKPTSYPVSFTGVYVMGIALAEHDGKFLNAIEMDVFIENLTGYIEGSRPFCEVANPAQIPNQFPQPVKDIDNIYGTYKGRVKTRCIPDASALENAQRFLEQFRKRKTLLEAKDPTRRERALQSPLYVGCSRVMDERVKAYDPSAKTSVFNNANRLYALTMSLLQYQGLQPRHSIVAAVRTWQPDQLGQAEMLVTALAGAYVFQGGFNCREAGGASDRPGAAIHTRHSYSSEKISK</sequence>
<keyword evidence="3" id="KW-1185">Reference proteome</keyword>
<evidence type="ECO:0000313" key="3">
    <source>
        <dbReference type="Proteomes" id="UP001239445"/>
    </source>
</evidence>